<dbReference type="RefSeq" id="XP_009225421.1">
    <property type="nucleotide sequence ID" value="XM_009227157.1"/>
</dbReference>
<gene>
    <name evidence="3" type="primary">20349771</name>
    <name evidence="2" type="ORF">GGTG_09313</name>
</gene>
<evidence type="ECO:0000313" key="4">
    <source>
        <dbReference type="Proteomes" id="UP000006039"/>
    </source>
</evidence>
<keyword evidence="4" id="KW-1185">Reference proteome</keyword>
<feature type="region of interest" description="Disordered" evidence="1">
    <location>
        <begin position="47"/>
        <end position="85"/>
    </location>
</feature>
<reference evidence="4" key="1">
    <citation type="submission" date="2010-07" db="EMBL/GenBank/DDBJ databases">
        <title>The genome sequence of Gaeumannomyces graminis var. tritici strain R3-111a-1.</title>
        <authorList>
            <consortium name="The Broad Institute Genome Sequencing Platform"/>
            <person name="Ma L.-J."/>
            <person name="Dead R."/>
            <person name="Young S."/>
            <person name="Zeng Q."/>
            <person name="Koehrsen M."/>
            <person name="Alvarado L."/>
            <person name="Berlin A."/>
            <person name="Chapman S.B."/>
            <person name="Chen Z."/>
            <person name="Freedman E."/>
            <person name="Gellesch M."/>
            <person name="Goldberg J."/>
            <person name="Griggs A."/>
            <person name="Gujja S."/>
            <person name="Heilman E.R."/>
            <person name="Heiman D."/>
            <person name="Hepburn T."/>
            <person name="Howarth C."/>
            <person name="Jen D."/>
            <person name="Larson L."/>
            <person name="Mehta T."/>
            <person name="Neiman D."/>
            <person name="Pearson M."/>
            <person name="Roberts A."/>
            <person name="Saif S."/>
            <person name="Shea T."/>
            <person name="Shenoy N."/>
            <person name="Sisk P."/>
            <person name="Stolte C."/>
            <person name="Sykes S."/>
            <person name="Walk T."/>
            <person name="White J."/>
            <person name="Yandava C."/>
            <person name="Haas B."/>
            <person name="Nusbaum C."/>
            <person name="Birren B."/>
        </authorList>
    </citation>
    <scope>NUCLEOTIDE SEQUENCE [LARGE SCALE GENOMIC DNA]</scope>
    <source>
        <strain evidence="4">R3-111a-1</strain>
    </source>
</reference>
<reference evidence="3" key="5">
    <citation type="submission" date="2018-04" db="UniProtKB">
        <authorList>
            <consortium name="EnsemblFungi"/>
        </authorList>
    </citation>
    <scope>IDENTIFICATION</scope>
    <source>
        <strain evidence="3">R3-111a-1</strain>
    </source>
</reference>
<name>J3P716_GAET3</name>
<dbReference type="EnsemblFungi" id="EJT72447">
    <property type="protein sequence ID" value="EJT72447"/>
    <property type="gene ID" value="GGTG_09313"/>
</dbReference>
<dbReference type="AlphaFoldDB" id="J3P716"/>
<proteinExistence type="predicted"/>
<organism evidence="2">
    <name type="scientific">Gaeumannomyces tritici (strain R3-111a-1)</name>
    <name type="common">Wheat and barley take-all root rot fungus</name>
    <name type="synonym">Gaeumannomyces graminis var. tritici</name>
    <dbReference type="NCBI Taxonomy" id="644352"/>
    <lineage>
        <taxon>Eukaryota</taxon>
        <taxon>Fungi</taxon>
        <taxon>Dikarya</taxon>
        <taxon>Ascomycota</taxon>
        <taxon>Pezizomycotina</taxon>
        <taxon>Sordariomycetes</taxon>
        <taxon>Sordariomycetidae</taxon>
        <taxon>Magnaporthales</taxon>
        <taxon>Magnaporthaceae</taxon>
        <taxon>Gaeumannomyces</taxon>
    </lineage>
</organism>
<evidence type="ECO:0000256" key="1">
    <source>
        <dbReference type="SAM" id="MobiDB-lite"/>
    </source>
</evidence>
<evidence type="ECO:0000313" key="2">
    <source>
        <dbReference type="EMBL" id="EJT72447.1"/>
    </source>
</evidence>
<reference evidence="2" key="3">
    <citation type="submission" date="2010-09" db="EMBL/GenBank/DDBJ databases">
        <title>Annotation of Gaeumannomyces graminis var. tritici R3-111a-1.</title>
        <authorList>
            <consortium name="The Broad Institute Genome Sequencing Platform"/>
            <person name="Ma L.-J."/>
            <person name="Dead R."/>
            <person name="Young S.K."/>
            <person name="Zeng Q."/>
            <person name="Gargeya S."/>
            <person name="Fitzgerald M."/>
            <person name="Haas B."/>
            <person name="Abouelleil A."/>
            <person name="Alvarado L."/>
            <person name="Arachchi H.M."/>
            <person name="Berlin A."/>
            <person name="Brown A."/>
            <person name="Chapman S.B."/>
            <person name="Chen Z."/>
            <person name="Dunbar C."/>
            <person name="Freedman E."/>
            <person name="Gearin G."/>
            <person name="Gellesch M."/>
            <person name="Goldberg J."/>
            <person name="Griggs A."/>
            <person name="Gujja S."/>
            <person name="Heiman D."/>
            <person name="Howarth C."/>
            <person name="Larson L."/>
            <person name="Lui A."/>
            <person name="MacDonald P.J.P."/>
            <person name="Mehta T."/>
            <person name="Montmayeur A."/>
            <person name="Murphy C."/>
            <person name="Neiman D."/>
            <person name="Pearson M."/>
            <person name="Priest M."/>
            <person name="Roberts A."/>
            <person name="Saif S."/>
            <person name="Shea T."/>
            <person name="Shenoy N."/>
            <person name="Sisk P."/>
            <person name="Stolte C."/>
            <person name="Sykes S."/>
            <person name="Yandava C."/>
            <person name="Wortman J."/>
            <person name="Nusbaum C."/>
            <person name="Birren B."/>
        </authorList>
    </citation>
    <scope>NUCLEOTIDE SEQUENCE</scope>
    <source>
        <strain evidence="2">R3-111a-1</strain>
    </source>
</reference>
<dbReference type="EMBL" id="GL385399">
    <property type="protein sequence ID" value="EJT72447.1"/>
    <property type="molecule type" value="Genomic_DNA"/>
</dbReference>
<reference evidence="3" key="4">
    <citation type="journal article" date="2015" name="G3 (Bethesda)">
        <title>Genome sequences of three phytopathogenic species of the Magnaporthaceae family of fungi.</title>
        <authorList>
            <person name="Okagaki L.H."/>
            <person name="Nunes C.C."/>
            <person name="Sailsbery J."/>
            <person name="Clay B."/>
            <person name="Brown D."/>
            <person name="John T."/>
            <person name="Oh Y."/>
            <person name="Young N."/>
            <person name="Fitzgerald M."/>
            <person name="Haas B.J."/>
            <person name="Zeng Q."/>
            <person name="Young S."/>
            <person name="Adiconis X."/>
            <person name="Fan L."/>
            <person name="Levin J.Z."/>
            <person name="Mitchell T.K."/>
            <person name="Okubara P.A."/>
            <person name="Farman M.L."/>
            <person name="Kohn L.M."/>
            <person name="Birren B."/>
            <person name="Ma L.-J."/>
            <person name="Dean R.A."/>
        </authorList>
    </citation>
    <scope>NUCLEOTIDE SEQUENCE</scope>
    <source>
        <strain evidence="3">R3-111a-1</strain>
    </source>
</reference>
<dbReference type="HOGENOM" id="CLU_2512767_0_0_1"/>
<dbReference type="GeneID" id="20349771"/>
<dbReference type="VEuPathDB" id="FungiDB:GGTG_09313"/>
<feature type="compositionally biased region" description="Polar residues" evidence="1">
    <location>
        <begin position="57"/>
        <end position="72"/>
    </location>
</feature>
<evidence type="ECO:0000313" key="3">
    <source>
        <dbReference type="EnsemblFungi" id="EJT72447"/>
    </source>
</evidence>
<sequence length="85" mass="9262">MNVCRLPVWDYVQCNHDADGMMPREVGCGIQSLMGWTRGRSCGCCRGPQKEPKKNQDATSPSAQPSANTSGQAAAERASRREVHV</sequence>
<accession>J3P716</accession>
<dbReference type="Proteomes" id="UP000006039">
    <property type="component" value="Unassembled WGS sequence"/>
</dbReference>
<protein>
    <submittedName>
        <fullName evidence="2 3">Uncharacterized protein</fullName>
    </submittedName>
</protein>
<reference evidence="2" key="2">
    <citation type="submission" date="2010-07" db="EMBL/GenBank/DDBJ databases">
        <authorList>
            <consortium name="The Broad Institute Genome Sequencing Platform"/>
            <consortium name="Broad Institute Genome Sequencing Center for Infectious Disease"/>
            <person name="Ma L.-J."/>
            <person name="Dead R."/>
            <person name="Young S."/>
            <person name="Zeng Q."/>
            <person name="Koehrsen M."/>
            <person name="Alvarado L."/>
            <person name="Berlin A."/>
            <person name="Chapman S.B."/>
            <person name="Chen Z."/>
            <person name="Freedman E."/>
            <person name="Gellesch M."/>
            <person name="Goldberg J."/>
            <person name="Griggs A."/>
            <person name="Gujja S."/>
            <person name="Heilman E.R."/>
            <person name="Heiman D."/>
            <person name="Hepburn T."/>
            <person name="Howarth C."/>
            <person name="Jen D."/>
            <person name="Larson L."/>
            <person name="Mehta T."/>
            <person name="Neiman D."/>
            <person name="Pearson M."/>
            <person name="Roberts A."/>
            <person name="Saif S."/>
            <person name="Shea T."/>
            <person name="Shenoy N."/>
            <person name="Sisk P."/>
            <person name="Stolte C."/>
            <person name="Sykes S."/>
            <person name="Walk T."/>
            <person name="White J."/>
            <person name="Yandava C."/>
            <person name="Haas B."/>
            <person name="Nusbaum C."/>
            <person name="Birren B."/>
        </authorList>
    </citation>
    <scope>NUCLEOTIDE SEQUENCE</scope>
    <source>
        <strain evidence="2">R3-111a-1</strain>
    </source>
</reference>